<dbReference type="EC" id="3.2.2.21" evidence="3"/>
<evidence type="ECO:0000313" key="7">
    <source>
        <dbReference type="EMBL" id="KTC69699.1"/>
    </source>
</evidence>
<dbReference type="PROSITE" id="PS00516">
    <property type="entry name" value="ALKYLBASE_DNA_GLYCOS"/>
    <property type="match status" value="1"/>
</dbReference>
<dbReference type="RefSeq" id="WP_058460754.1">
    <property type="nucleotide sequence ID" value="NZ_CAAAIY010000007.1"/>
</dbReference>
<dbReference type="GO" id="GO:0006285">
    <property type="term" value="P:base-excision repair, AP site formation"/>
    <property type="evidence" value="ECO:0007669"/>
    <property type="project" value="TreeGrafter"/>
</dbReference>
<evidence type="ECO:0000256" key="2">
    <source>
        <dbReference type="ARBA" id="ARBA00010817"/>
    </source>
</evidence>
<comment type="caution">
    <text evidence="7">The sequence shown here is derived from an EMBL/GenBank/DDBJ whole genome shotgun (WGS) entry which is preliminary data.</text>
</comment>
<sequence>MKTTFTLHPMAPFQLDYTVLALRRRSKNNVDLWDGRRYTRLLLIENAPVKVIAEQSKKLNKPELLLSIESQNDVSQSQLTSQIEKMLGLKWDLRDFYHLTQHDAQLNPLVAQFKGVKPPRFPSIFEALVNAVSCQQISLDAGLQIQNRLAEFLSIRIKEKEHIFYAFPRPEEVAHCTVSDLKKIGYSTHKSETLIRLATAILEEKSNFRSLEKKTNDEVINFLCRFKGIGRWTAEYVLLRGLGRIDTFPGDDIGAQNNLYQLLHLDKKPDYKKTAEITAKWYPYAGLVYFHLLLQRLYEKRDIR</sequence>
<dbReference type="InterPro" id="IPR000035">
    <property type="entry name" value="Alkylbase_DNA_glycsylse_CS"/>
</dbReference>
<dbReference type="GO" id="GO:0032131">
    <property type="term" value="F:alkylated DNA binding"/>
    <property type="evidence" value="ECO:0007669"/>
    <property type="project" value="TreeGrafter"/>
</dbReference>
<dbReference type="GO" id="GO:0008725">
    <property type="term" value="F:DNA-3-methyladenine glycosylase activity"/>
    <property type="evidence" value="ECO:0007669"/>
    <property type="project" value="TreeGrafter"/>
</dbReference>
<dbReference type="PANTHER" id="PTHR43003:SF5">
    <property type="entry name" value="DNA-3-METHYLADENINE GLYCOSYLASE"/>
    <property type="match status" value="1"/>
</dbReference>
<dbReference type="GO" id="GO:0032993">
    <property type="term" value="C:protein-DNA complex"/>
    <property type="evidence" value="ECO:0007669"/>
    <property type="project" value="TreeGrafter"/>
</dbReference>
<reference evidence="7 8" key="1">
    <citation type="submission" date="2015-11" db="EMBL/GenBank/DDBJ databases">
        <title>Genomic analysis of 38 Legionella species identifies large and diverse effector repertoires.</title>
        <authorList>
            <person name="Burstein D."/>
            <person name="Amaro F."/>
            <person name="Zusman T."/>
            <person name="Lifshitz Z."/>
            <person name="Cohen O."/>
            <person name="Gilbert J.A."/>
            <person name="Pupko T."/>
            <person name="Shuman H.A."/>
            <person name="Segal G."/>
        </authorList>
    </citation>
    <scope>NUCLEOTIDE SEQUENCE [LARGE SCALE GENOMIC DNA]</scope>
    <source>
        <strain evidence="7 8">WIGA</strain>
    </source>
</reference>
<evidence type="ECO:0000256" key="1">
    <source>
        <dbReference type="ARBA" id="ARBA00000086"/>
    </source>
</evidence>
<keyword evidence="5" id="KW-0234">DNA repair</keyword>
<dbReference type="SUPFAM" id="SSF48150">
    <property type="entry name" value="DNA-glycosylase"/>
    <property type="match status" value="1"/>
</dbReference>
<dbReference type="Gene3D" id="1.10.1670.10">
    <property type="entry name" value="Helix-hairpin-Helix base-excision DNA repair enzymes (C-terminal)"/>
    <property type="match status" value="1"/>
</dbReference>
<dbReference type="EMBL" id="LNXU01000045">
    <property type="protein sequence ID" value="KTC69699.1"/>
    <property type="molecule type" value="Genomic_DNA"/>
</dbReference>
<dbReference type="InterPro" id="IPR011257">
    <property type="entry name" value="DNA_glycosylase"/>
</dbReference>
<name>A0A0W0RF60_LEGBO</name>
<feature type="domain" description="HhH-GPD" evidence="6">
    <location>
        <begin position="135"/>
        <end position="293"/>
    </location>
</feature>
<dbReference type="PATRIC" id="fig|447.4.peg.3436"/>
<dbReference type="AlphaFoldDB" id="A0A0W0RF60"/>
<dbReference type="GO" id="GO:0043916">
    <property type="term" value="F:DNA-7-methylguanine glycosylase activity"/>
    <property type="evidence" value="ECO:0007669"/>
    <property type="project" value="TreeGrafter"/>
</dbReference>
<dbReference type="Gene3D" id="1.10.340.30">
    <property type="entry name" value="Hypothetical protein, domain 2"/>
    <property type="match status" value="1"/>
</dbReference>
<dbReference type="OrthoDB" id="9811249at2"/>
<dbReference type="CDD" id="cd00056">
    <property type="entry name" value="ENDO3c"/>
    <property type="match status" value="1"/>
</dbReference>
<evidence type="ECO:0000256" key="3">
    <source>
        <dbReference type="ARBA" id="ARBA00012000"/>
    </source>
</evidence>
<dbReference type="SMART" id="SM00478">
    <property type="entry name" value="ENDO3c"/>
    <property type="match status" value="1"/>
</dbReference>
<organism evidence="7 8">
    <name type="scientific">Legionella bozemanae</name>
    <name type="common">Fluoribacter bozemanae</name>
    <dbReference type="NCBI Taxonomy" id="447"/>
    <lineage>
        <taxon>Bacteria</taxon>
        <taxon>Pseudomonadati</taxon>
        <taxon>Pseudomonadota</taxon>
        <taxon>Gammaproteobacteria</taxon>
        <taxon>Legionellales</taxon>
        <taxon>Legionellaceae</taxon>
        <taxon>Legionella</taxon>
    </lineage>
</organism>
<dbReference type="GO" id="GO:0005737">
    <property type="term" value="C:cytoplasm"/>
    <property type="evidence" value="ECO:0007669"/>
    <property type="project" value="TreeGrafter"/>
</dbReference>
<comment type="catalytic activity">
    <reaction evidence="1">
        <text>Hydrolysis of alkylated DNA, releasing 3-methyladenine, 3-methylguanine, 7-methylguanine and 7-methyladenine.</text>
        <dbReference type="EC" id="3.2.2.21"/>
    </reaction>
</comment>
<dbReference type="Proteomes" id="UP000054695">
    <property type="component" value="Unassembled WGS sequence"/>
</dbReference>
<accession>A0A0W0RF60</accession>
<evidence type="ECO:0000256" key="4">
    <source>
        <dbReference type="ARBA" id="ARBA00022763"/>
    </source>
</evidence>
<keyword evidence="4" id="KW-0227">DNA damage</keyword>
<dbReference type="PANTHER" id="PTHR43003">
    <property type="entry name" value="DNA-3-METHYLADENINE GLYCOSYLASE"/>
    <property type="match status" value="1"/>
</dbReference>
<dbReference type="Gene3D" id="3.30.310.20">
    <property type="entry name" value="DNA-3-methyladenine glycosylase AlkA, N-terminal domain"/>
    <property type="match status" value="1"/>
</dbReference>
<comment type="similarity">
    <text evidence="2">Belongs to the alkylbase DNA glycosidase AlkA family.</text>
</comment>
<protein>
    <recommendedName>
        <fullName evidence="3">DNA-3-methyladenine glycosylase II</fullName>
        <ecNumber evidence="3">3.2.2.21</ecNumber>
    </recommendedName>
</protein>
<dbReference type="Pfam" id="PF00730">
    <property type="entry name" value="HhH-GPD"/>
    <property type="match status" value="1"/>
</dbReference>
<gene>
    <name evidence="7" type="ORF">Lboz_3215</name>
</gene>
<dbReference type="STRING" id="447.Lboz_3215"/>
<evidence type="ECO:0000256" key="5">
    <source>
        <dbReference type="ARBA" id="ARBA00023204"/>
    </source>
</evidence>
<dbReference type="InterPro" id="IPR023170">
    <property type="entry name" value="HhH_base_excis_C"/>
</dbReference>
<dbReference type="InterPro" id="IPR051912">
    <property type="entry name" value="Alkylbase_DNA_Glycosylase/TA"/>
</dbReference>
<dbReference type="InterPro" id="IPR003265">
    <property type="entry name" value="HhH-GPD_domain"/>
</dbReference>
<dbReference type="InterPro" id="IPR037046">
    <property type="entry name" value="AlkA_N_sf"/>
</dbReference>
<evidence type="ECO:0000313" key="8">
    <source>
        <dbReference type="Proteomes" id="UP000054695"/>
    </source>
</evidence>
<keyword evidence="8" id="KW-1185">Reference proteome</keyword>
<proteinExistence type="inferred from homology"/>
<evidence type="ECO:0000259" key="6">
    <source>
        <dbReference type="SMART" id="SM00478"/>
    </source>
</evidence>
<dbReference type="GO" id="GO:0006307">
    <property type="term" value="P:DNA alkylation repair"/>
    <property type="evidence" value="ECO:0007669"/>
    <property type="project" value="TreeGrafter"/>
</dbReference>